<name>A0A1V2ZZQ5_9GAMM</name>
<evidence type="ECO:0000313" key="2">
    <source>
        <dbReference type="Proteomes" id="UP000189177"/>
    </source>
</evidence>
<comment type="caution">
    <text evidence="1">The sequence shown here is derived from an EMBL/GenBank/DDBJ whole genome shotgun (WGS) entry which is preliminary data.</text>
</comment>
<dbReference type="Pfam" id="PF13148">
    <property type="entry name" value="DUF3987"/>
    <property type="match status" value="1"/>
</dbReference>
<evidence type="ECO:0008006" key="3">
    <source>
        <dbReference type="Google" id="ProtNLM"/>
    </source>
</evidence>
<sequence length="494" mass="54244">MQDPVPEWPPVTPLDAPELPRLNADLLPRFAGDFVRALSASTETPPELPAALVLAVCSAAAARRLRVRVGPDYFEPTNLWFVAALNPGNRKSAVQSAATAPLIAWERDQAAEIEPEIERAQSLRKTLETRAAELRKKAAKLDDPNAREDLTQQVAQIEADMPEVPVVPQLWTSDATPERLGSILADHGERMAWMSSEGGVFDLLAGRYSGGVPNLDLVLKAHSGDSERVDRGNRPPVYLHHPLLTVGLSPQPSVLRGLATKPGFRGRGLLGRFLYLLPPDPLGFRQLEDVAMPEGTRTAYDAGIRAMLDWPPAEGERPHVVRMTPEATTAWKEYQRAMEAMMRPGGDAEHATDWAAKAPGAAARLAAVLHAVQHAHSRPWESAISGETMEAALELMGTLTQHSLAAMDLVGADPTIDGARRVWRWIEAGRHERFKLRDAHSALRGRFDRVKDLREAVEVLEERGYIRELENEPDGPGRPSTWLEVNPAVTGAWS</sequence>
<organism evidence="1 2">
    <name type="scientific">Thioalkalivibrio halophilus</name>
    <dbReference type="NCBI Taxonomy" id="252474"/>
    <lineage>
        <taxon>Bacteria</taxon>
        <taxon>Pseudomonadati</taxon>
        <taxon>Pseudomonadota</taxon>
        <taxon>Gammaproteobacteria</taxon>
        <taxon>Chromatiales</taxon>
        <taxon>Ectothiorhodospiraceae</taxon>
        <taxon>Thioalkalivibrio</taxon>
    </lineage>
</organism>
<gene>
    <name evidence="1" type="ORF">B1A74_04720</name>
</gene>
<dbReference type="STRING" id="252474.B1A74_04720"/>
<dbReference type="AlphaFoldDB" id="A0A1V2ZZQ5"/>
<dbReference type="OrthoDB" id="9067983at2"/>
<proteinExistence type="predicted"/>
<dbReference type="InterPro" id="IPR025048">
    <property type="entry name" value="DUF3987"/>
</dbReference>
<evidence type="ECO:0000313" key="1">
    <source>
        <dbReference type="EMBL" id="OOC10588.1"/>
    </source>
</evidence>
<reference evidence="1 2" key="1">
    <citation type="submission" date="2017-02" db="EMBL/GenBank/DDBJ databases">
        <title>Genomic diversity within the haloalkaliphilic genus Thioalkalivibrio.</title>
        <authorList>
            <person name="Ahn A.-C."/>
            <person name="Meier-Kolthoff J."/>
            <person name="Overmars L."/>
            <person name="Richter M."/>
            <person name="Woyke T."/>
            <person name="Sorokin D.Y."/>
            <person name="Muyzer G."/>
        </authorList>
    </citation>
    <scope>NUCLEOTIDE SEQUENCE [LARGE SCALE GENOMIC DNA]</scope>
    <source>
        <strain evidence="1 2">HL17</strain>
    </source>
</reference>
<keyword evidence="2" id="KW-1185">Reference proteome</keyword>
<dbReference type="EMBL" id="MUZR01000013">
    <property type="protein sequence ID" value="OOC10588.1"/>
    <property type="molecule type" value="Genomic_DNA"/>
</dbReference>
<dbReference type="Proteomes" id="UP000189177">
    <property type="component" value="Unassembled WGS sequence"/>
</dbReference>
<accession>A0A1V2ZZQ5</accession>
<protein>
    <recommendedName>
        <fullName evidence="3">DUF3987 domain-containing protein</fullName>
    </recommendedName>
</protein>